<evidence type="ECO:0000313" key="3">
    <source>
        <dbReference type="Proteomes" id="UP000006854"/>
    </source>
</evidence>
<dbReference type="Gene3D" id="3.40.50.300">
    <property type="entry name" value="P-loop containing nucleotide triphosphate hydrolases"/>
    <property type="match status" value="1"/>
</dbReference>
<dbReference type="SUPFAM" id="SSF48452">
    <property type="entry name" value="TPR-like"/>
    <property type="match status" value="1"/>
</dbReference>
<name>F2R5Y4_STRVP</name>
<dbReference type="HOGENOM" id="CLU_408215_0_0_11"/>
<proteinExistence type="predicted"/>
<keyword evidence="3" id="KW-1185">Reference proteome</keyword>
<dbReference type="Proteomes" id="UP000006854">
    <property type="component" value="Chromosome"/>
</dbReference>
<dbReference type="InterPro" id="IPR027417">
    <property type="entry name" value="P-loop_NTPase"/>
</dbReference>
<dbReference type="SUPFAM" id="SSF52540">
    <property type="entry name" value="P-loop containing nucleoside triphosphate hydrolases"/>
    <property type="match status" value="1"/>
</dbReference>
<dbReference type="AlphaFoldDB" id="F2R5Y4"/>
<dbReference type="RefSeq" id="WP_015031564.1">
    <property type="nucleotide sequence ID" value="NC_018750.1"/>
</dbReference>
<reference evidence="2 3" key="1">
    <citation type="journal article" date="2011" name="BMC Genomics">
        <title>Genome-wide analysis of the role of GlnR in Streptomyces venezuelae provides new insights into global nitrogen regulation in actinomycetes.</title>
        <authorList>
            <person name="Pullan S.T."/>
            <person name="Bibb M.J."/>
            <person name="Merrick M."/>
        </authorList>
    </citation>
    <scope>NUCLEOTIDE SEQUENCE [LARGE SCALE GENOMIC DNA]</scope>
    <source>
        <strain evidence="2">ATCC 10712</strain>
    </source>
</reference>
<sequence length="673" mass="70773">MKYPNVWTPAGGCEGGPGSRSGRAGDLVGRAAEVADLRAALDGHRLVTVAGAAGVGKSRLAAAVAGPRAGGPWRAMVRVRWHDGVPVGPGALTARVVRALTAAAGDPPGPRNADATEAASAVSAGGLLLVLDDVDPVHTECAGLVQRLLMAVPALRVLVTARRALGLGDERVVRLAPLAVDCPAGAPGPSPAVELFLSRARGGPPLTDDDLPDVTRVCRLLEGVPLAIELAAGQLVEGTVCELATRLETDQCWLTGPGPLLRRHRSLRASLGAVHALCDETVRRVWHRAGVFAGPFTEAAAVQLCSGDGIEPHLVPSCLAVLSAAGVLQVIGEPGVVRPHRYRMTRAARDFGAERLSRAGESQEVLVRHAIHYRGVAAVAETLWNMGLQHQAAQIVLDEHDELMALAGRPQGRTDGSDESAYTTNALEAVLHLWFWWAAHERGAEGSRLLLGLLRHVRTDSPLVARGRWLAAWLITAQDPWTAQRLLDLAWPTAVMAGDDALLGRIAHVRGTLAWQRRDPEAATRAYRAAADTIPEGAAGGPRAAVSLAALSVVQAQSSPEAAVRTAHRALARPDNHDDAWAAALAQYALAHADHRAGRTGRALRRVHRTLARLDAEPGAAPQARTALLRLLDHIGRACGTSPEPAGVRRPFVPVPRAGAPAPSTAPEDSRQG</sequence>
<dbReference type="InterPro" id="IPR011990">
    <property type="entry name" value="TPR-like_helical_dom_sf"/>
</dbReference>
<dbReference type="KEGG" id="sve:SVEN_0358"/>
<feature type="region of interest" description="Disordered" evidence="1">
    <location>
        <begin position="1"/>
        <end position="22"/>
    </location>
</feature>
<gene>
    <name evidence="2" type="ordered locus">SVEN_0358</name>
</gene>
<dbReference type="OrthoDB" id="4335696at2"/>
<dbReference type="GeneID" id="51860957"/>
<dbReference type="PATRIC" id="fig|953739.5.peg.5924"/>
<protein>
    <submittedName>
        <fullName evidence="2">Uncharacterized protein</fullName>
    </submittedName>
</protein>
<dbReference type="EMBL" id="FR845719">
    <property type="protein sequence ID" value="CCA53645.1"/>
    <property type="molecule type" value="Genomic_DNA"/>
</dbReference>
<dbReference type="STRING" id="953739.SVEN_0358"/>
<dbReference type="PANTHER" id="PTHR47691">
    <property type="entry name" value="REGULATOR-RELATED"/>
    <property type="match status" value="1"/>
</dbReference>
<accession>F2R5Y4</accession>
<organism evidence="2 3">
    <name type="scientific">Streptomyces venezuelae (strain ATCC 10712 / CBS 650.69 / DSM 40230 / JCM 4526 / NBRC 13096 / PD 04745)</name>
    <dbReference type="NCBI Taxonomy" id="953739"/>
    <lineage>
        <taxon>Bacteria</taxon>
        <taxon>Bacillati</taxon>
        <taxon>Actinomycetota</taxon>
        <taxon>Actinomycetes</taxon>
        <taxon>Kitasatosporales</taxon>
        <taxon>Streptomycetaceae</taxon>
        <taxon>Streptomyces</taxon>
    </lineage>
</organism>
<evidence type="ECO:0000313" key="2">
    <source>
        <dbReference type="EMBL" id="CCA53645.1"/>
    </source>
</evidence>
<dbReference type="PANTHER" id="PTHR47691:SF3">
    <property type="entry name" value="HTH-TYPE TRANSCRIPTIONAL REGULATOR RV0890C-RELATED"/>
    <property type="match status" value="1"/>
</dbReference>
<feature type="region of interest" description="Disordered" evidence="1">
    <location>
        <begin position="642"/>
        <end position="673"/>
    </location>
</feature>
<dbReference type="PRINTS" id="PR00364">
    <property type="entry name" value="DISEASERSIST"/>
</dbReference>
<dbReference type="eggNOG" id="COG3903">
    <property type="taxonomic scope" value="Bacteria"/>
</dbReference>
<evidence type="ECO:0000256" key="1">
    <source>
        <dbReference type="SAM" id="MobiDB-lite"/>
    </source>
</evidence>